<dbReference type="PANTHER" id="PTHR23065">
    <property type="entry name" value="PROLINE-SERINE-THREONINE PHOSPHATASE INTERACTING PROTEIN 1"/>
    <property type="match status" value="1"/>
</dbReference>
<dbReference type="InterPro" id="IPR008936">
    <property type="entry name" value="Rho_GTPase_activation_prot"/>
</dbReference>
<dbReference type="Proteomes" id="UP000605846">
    <property type="component" value="Unassembled WGS sequence"/>
</dbReference>
<proteinExistence type="predicted"/>
<evidence type="ECO:0000256" key="2">
    <source>
        <dbReference type="SAM" id="MobiDB-lite"/>
    </source>
</evidence>
<dbReference type="GO" id="GO:0000935">
    <property type="term" value="C:division septum"/>
    <property type="evidence" value="ECO:0007669"/>
    <property type="project" value="TreeGrafter"/>
</dbReference>
<feature type="compositionally biased region" description="Basic and acidic residues" evidence="2">
    <location>
        <begin position="777"/>
        <end position="786"/>
    </location>
</feature>
<evidence type="ECO:0000313" key="5">
    <source>
        <dbReference type="EMBL" id="KAF7726820.1"/>
    </source>
</evidence>
<dbReference type="SMART" id="SM00055">
    <property type="entry name" value="FCH"/>
    <property type="match status" value="1"/>
</dbReference>
<dbReference type="EMBL" id="JABAYA010000071">
    <property type="protein sequence ID" value="KAF7726820.1"/>
    <property type="molecule type" value="Genomic_DNA"/>
</dbReference>
<reference evidence="5" key="1">
    <citation type="submission" date="2020-01" db="EMBL/GenBank/DDBJ databases">
        <title>Genome Sequencing of Three Apophysomyces-Like Fungal Strains Confirms a Novel Fungal Genus in the Mucoromycota with divergent Burkholderia-like Endosymbiotic Bacteria.</title>
        <authorList>
            <person name="Stajich J.E."/>
            <person name="Macias A.M."/>
            <person name="Carter-House D."/>
            <person name="Lovett B."/>
            <person name="Kasson L.R."/>
            <person name="Berry K."/>
            <person name="Grigoriev I."/>
            <person name="Chang Y."/>
            <person name="Spatafora J."/>
            <person name="Kasson M.T."/>
        </authorList>
    </citation>
    <scope>NUCLEOTIDE SEQUENCE</scope>
    <source>
        <strain evidence="5">NRRL A-21654</strain>
    </source>
</reference>
<dbReference type="GO" id="GO:0005886">
    <property type="term" value="C:plasma membrane"/>
    <property type="evidence" value="ECO:0007669"/>
    <property type="project" value="TreeGrafter"/>
</dbReference>
<keyword evidence="1" id="KW-0175">Coiled coil</keyword>
<protein>
    <submittedName>
        <fullName evidence="5">Uncharacterized protein</fullName>
    </submittedName>
</protein>
<feature type="region of interest" description="Disordered" evidence="2">
    <location>
        <begin position="636"/>
        <end position="699"/>
    </location>
</feature>
<gene>
    <name evidence="5" type="ORF">EC973_008421</name>
</gene>
<dbReference type="Gene3D" id="1.20.1270.60">
    <property type="entry name" value="Arfaptin homology (AH) domain/BAR domain"/>
    <property type="match status" value="1"/>
</dbReference>
<dbReference type="SMART" id="SM00324">
    <property type="entry name" value="RhoGAP"/>
    <property type="match status" value="1"/>
</dbReference>
<feature type="domain" description="F-BAR" evidence="4">
    <location>
        <begin position="4"/>
        <end position="397"/>
    </location>
</feature>
<dbReference type="InterPro" id="IPR031160">
    <property type="entry name" value="F_BAR_dom"/>
</dbReference>
<comment type="caution">
    <text evidence="5">The sequence shown here is derived from an EMBL/GenBank/DDBJ whole genome shotgun (WGS) entry which is preliminary data.</text>
</comment>
<organism evidence="5 6">
    <name type="scientific">Apophysomyces ossiformis</name>
    <dbReference type="NCBI Taxonomy" id="679940"/>
    <lineage>
        <taxon>Eukaryota</taxon>
        <taxon>Fungi</taxon>
        <taxon>Fungi incertae sedis</taxon>
        <taxon>Mucoromycota</taxon>
        <taxon>Mucoromycotina</taxon>
        <taxon>Mucoromycetes</taxon>
        <taxon>Mucorales</taxon>
        <taxon>Mucorineae</taxon>
        <taxon>Mucoraceae</taxon>
        <taxon>Apophysomyces</taxon>
    </lineage>
</organism>
<dbReference type="InterPro" id="IPR027267">
    <property type="entry name" value="AH/BAR_dom_sf"/>
</dbReference>
<accession>A0A8H7BL56</accession>
<evidence type="ECO:0000313" key="6">
    <source>
        <dbReference type="Proteomes" id="UP000605846"/>
    </source>
</evidence>
<feature type="region of interest" description="Disordered" evidence="2">
    <location>
        <begin position="768"/>
        <end position="789"/>
    </location>
</feature>
<dbReference type="GO" id="GO:0007010">
    <property type="term" value="P:cytoskeleton organization"/>
    <property type="evidence" value="ECO:0007669"/>
    <property type="project" value="TreeGrafter"/>
</dbReference>
<dbReference type="GO" id="GO:0005096">
    <property type="term" value="F:GTPase activator activity"/>
    <property type="evidence" value="ECO:0007669"/>
    <property type="project" value="TreeGrafter"/>
</dbReference>
<keyword evidence="6" id="KW-1185">Reference proteome</keyword>
<feature type="compositionally biased region" description="Low complexity" evidence="2">
    <location>
        <begin position="642"/>
        <end position="659"/>
    </location>
</feature>
<dbReference type="Pfam" id="PF00620">
    <property type="entry name" value="RhoGAP"/>
    <property type="match status" value="1"/>
</dbReference>
<dbReference type="AlphaFoldDB" id="A0A8H7BL56"/>
<dbReference type="PROSITE" id="PS50238">
    <property type="entry name" value="RHOGAP"/>
    <property type="match status" value="1"/>
</dbReference>
<dbReference type="InterPro" id="IPR000198">
    <property type="entry name" value="RhoGAP_dom"/>
</dbReference>
<dbReference type="Pfam" id="PF00611">
    <property type="entry name" value="FCH"/>
    <property type="match status" value="1"/>
</dbReference>
<dbReference type="InterPro" id="IPR001060">
    <property type="entry name" value="FCH_dom"/>
</dbReference>
<feature type="domain" description="Rho-GAP" evidence="3">
    <location>
        <begin position="432"/>
        <end position="637"/>
    </location>
</feature>
<dbReference type="Gene3D" id="1.10.555.10">
    <property type="entry name" value="Rho GTPase activation protein"/>
    <property type="match status" value="1"/>
</dbReference>
<evidence type="ECO:0000256" key="1">
    <source>
        <dbReference type="PROSITE-ProRule" id="PRU01077"/>
    </source>
</evidence>
<dbReference type="SUPFAM" id="SSF48350">
    <property type="entry name" value="GTPase activation domain, GAP"/>
    <property type="match status" value="1"/>
</dbReference>
<name>A0A8H7BL56_9FUNG</name>
<feature type="compositionally biased region" description="Low complexity" evidence="2">
    <location>
        <begin position="675"/>
        <end position="690"/>
    </location>
</feature>
<dbReference type="PANTHER" id="PTHR23065:SF17">
    <property type="entry name" value="RHO-GTPASE-ACTIVATING PROTEIN RGD2"/>
    <property type="match status" value="1"/>
</dbReference>
<dbReference type="SUPFAM" id="SSF103657">
    <property type="entry name" value="BAR/IMD domain-like"/>
    <property type="match status" value="1"/>
</dbReference>
<evidence type="ECO:0000259" key="3">
    <source>
        <dbReference type="PROSITE" id="PS50238"/>
    </source>
</evidence>
<dbReference type="OrthoDB" id="2155291at2759"/>
<dbReference type="GO" id="GO:0005737">
    <property type="term" value="C:cytoplasm"/>
    <property type="evidence" value="ECO:0007669"/>
    <property type="project" value="TreeGrafter"/>
</dbReference>
<dbReference type="PROSITE" id="PS51741">
    <property type="entry name" value="F_BAR"/>
    <property type="match status" value="1"/>
</dbReference>
<dbReference type="GO" id="GO:0007264">
    <property type="term" value="P:small GTPase-mediated signal transduction"/>
    <property type="evidence" value="ECO:0007669"/>
    <property type="project" value="TreeGrafter"/>
</dbReference>
<sequence>MHPHPFQESFWSPTASVDTIPNFSYGLNVLHQKLRQSTDENQAIIDYLQCRIKAEEAYAERLATLATTSTAFEKDLGAGLKKCFEVVCGESTESAQEHRTRAGNLVTTALDPLQRFAARYQRIITQTKAAIDRRIGQFESLARTVGQTQAIYNSKCNALQQLCPGFRAFRIGPRTLEREKLVQLLDQMQTDLLLSLTGRAILHWVKIHCCKKQKDTNDVEEKTQEVHSDDTIDGADEEAMEICRDLMSYGCLTTVASQETTRSNTFDASETAEYTIWKPPSDDGNMPVQTGTFTGLLGRWSGQKNQDEIRRTMIHEMNEADIKYREAVEKAEKMRMAMEEVLFMHYEEMESLELERIQTIKQVFISVAAALSNTIPLCKEMYDRMMLYQETFQPDKDVHFIVEQYHTGRFCPRPMVYVNHFYGSASDQVFGVPLEDYAQAHKTVIPPLITHALEILGPGLSDLYEEEKRKVWTSQLPLDQIHAARERINRPHVNTAEHLKTYDLLTLACLIRLYFMELPECLLTFELYEPMKALYSNHTQTENERIITISKLLSTLPSANYYTLKLLMEHFYHHLLVRPQVESTLNLHERHPQRLVRDLIRHVRTVFSEEAVKAHEDHVHRRVIVAATATATAGEISKEPSLEAPSFASSASSSSTPSSIQVPTPTVGSLERAMTTPTTTATTTTTTTTTKNDPIKPATPTRRRTLLSFMRRSSSEHYHGRVLGGGGEGGGGGGGTAAGGRVVGAVTCRPIPIPSSSTLFEDPDELNAKSHTHHIPARPENEDYLQHHRSISLSTIDTADQSGLDSFFDDEDG</sequence>
<evidence type="ECO:0000259" key="4">
    <source>
        <dbReference type="PROSITE" id="PS51741"/>
    </source>
</evidence>